<keyword evidence="3" id="KW-1185">Reference proteome</keyword>
<protein>
    <submittedName>
        <fullName evidence="2">Uncharacterized protein</fullName>
    </submittedName>
</protein>
<sequence length="47" mass="5294">MPGFLQNWQITVPLVEPRTDQPSSTRPCGPQSPSPHLAHIEQFLIKN</sequence>
<name>A0A9X9QAZ9_GULGU</name>
<evidence type="ECO:0000313" key="3">
    <source>
        <dbReference type="Proteomes" id="UP000269945"/>
    </source>
</evidence>
<accession>A0A9X9QAZ9</accession>
<comment type="caution">
    <text evidence="2">The sequence shown here is derived from an EMBL/GenBank/DDBJ whole genome shotgun (WGS) entry which is preliminary data.</text>
</comment>
<evidence type="ECO:0000256" key="1">
    <source>
        <dbReference type="SAM" id="MobiDB-lite"/>
    </source>
</evidence>
<evidence type="ECO:0000313" key="2">
    <source>
        <dbReference type="EMBL" id="VCX42633.1"/>
    </source>
</evidence>
<dbReference type="AlphaFoldDB" id="A0A9X9QAZ9"/>
<reference evidence="2 3" key="1">
    <citation type="submission" date="2018-10" db="EMBL/GenBank/DDBJ databases">
        <authorList>
            <person name="Ekblom R."/>
            <person name="Jareborg N."/>
        </authorList>
    </citation>
    <scope>NUCLEOTIDE SEQUENCE [LARGE SCALE GENOMIC DNA]</scope>
    <source>
        <tissue evidence="2">Muscle</tissue>
    </source>
</reference>
<organism evidence="2 3">
    <name type="scientific">Gulo gulo</name>
    <name type="common">Wolverine</name>
    <name type="synonym">Gluton</name>
    <dbReference type="NCBI Taxonomy" id="48420"/>
    <lineage>
        <taxon>Eukaryota</taxon>
        <taxon>Metazoa</taxon>
        <taxon>Chordata</taxon>
        <taxon>Craniata</taxon>
        <taxon>Vertebrata</taxon>
        <taxon>Euteleostomi</taxon>
        <taxon>Mammalia</taxon>
        <taxon>Eutheria</taxon>
        <taxon>Laurasiatheria</taxon>
        <taxon>Carnivora</taxon>
        <taxon>Caniformia</taxon>
        <taxon>Musteloidea</taxon>
        <taxon>Mustelidae</taxon>
        <taxon>Guloninae</taxon>
        <taxon>Gulo</taxon>
    </lineage>
</organism>
<gene>
    <name evidence="2" type="ORF">BN2614_LOCUS5</name>
</gene>
<feature type="region of interest" description="Disordered" evidence="1">
    <location>
        <begin position="14"/>
        <end position="41"/>
    </location>
</feature>
<dbReference type="Proteomes" id="UP000269945">
    <property type="component" value="Unassembled WGS sequence"/>
</dbReference>
<proteinExistence type="predicted"/>
<dbReference type="EMBL" id="CYRY02046841">
    <property type="protein sequence ID" value="VCX42633.1"/>
    <property type="molecule type" value="Genomic_DNA"/>
</dbReference>